<dbReference type="Gene3D" id="3.40.630.10">
    <property type="entry name" value="Zn peptidases"/>
    <property type="match status" value="1"/>
</dbReference>
<feature type="domain" description="Succinylglutamate desuccinylase/Aspartoacylase catalytic" evidence="5">
    <location>
        <begin position="60"/>
        <end position="239"/>
    </location>
</feature>
<evidence type="ECO:0000313" key="7">
    <source>
        <dbReference type="Proteomes" id="UP000189431"/>
    </source>
</evidence>
<comment type="cofactor">
    <cofactor evidence="1">
        <name>Zn(2+)</name>
        <dbReference type="ChEBI" id="CHEBI:29105"/>
    </cofactor>
</comment>
<evidence type="ECO:0000313" key="6">
    <source>
        <dbReference type="EMBL" id="OOF33586.1"/>
    </source>
</evidence>
<evidence type="ECO:0000259" key="5">
    <source>
        <dbReference type="Pfam" id="PF24827"/>
    </source>
</evidence>
<dbReference type="PIRSF" id="PIRSF039012">
    <property type="entry name" value="ASP"/>
    <property type="match status" value="1"/>
</dbReference>
<comment type="caution">
    <text evidence="6">The sequence shown here is derived from an EMBL/GenBank/DDBJ whole genome shotgun (WGS) entry which is preliminary data.</text>
</comment>
<keyword evidence="4" id="KW-0862">Zinc</keyword>
<evidence type="ECO:0000256" key="1">
    <source>
        <dbReference type="ARBA" id="ARBA00001947"/>
    </source>
</evidence>
<dbReference type="InterPro" id="IPR053138">
    <property type="entry name" value="N-alpha-Ac-DABA_deacetylase"/>
</dbReference>
<dbReference type="InterPro" id="IPR043795">
    <property type="entry name" value="N-alpha-Ac-DABA-like"/>
</dbReference>
<gene>
    <name evidence="6" type="ORF">BZJ21_10175</name>
</gene>
<dbReference type="PANTHER" id="PTHR37326:SF2">
    <property type="entry name" value="SUCCINYLGLUTAMATE DESUCCINYLASE_ASPARTOACYLASE FAMILY PROTEIN"/>
    <property type="match status" value="1"/>
</dbReference>
<dbReference type="Proteomes" id="UP000189431">
    <property type="component" value="Unassembled WGS sequence"/>
</dbReference>
<proteinExistence type="predicted"/>
<name>A0ABX3KPV0_SALCS</name>
<dbReference type="Pfam" id="PF24827">
    <property type="entry name" value="AstE_AspA_cat"/>
    <property type="match status" value="1"/>
</dbReference>
<keyword evidence="7" id="KW-1185">Reference proteome</keyword>
<reference evidence="7" key="1">
    <citation type="submission" date="2017-01" db="EMBL/GenBank/DDBJ databases">
        <title>Draft genome of the species Salinivibrio costicola subsp. alcaliphilus.</title>
        <authorList>
            <person name="Lopez-Hermoso C."/>
            <person name="De La Haba R."/>
            <person name="Sanchez-Porro C."/>
            <person name="Ventosa A."/>
        </authorList>
    </citation>
    <scope>NUCLEOTIDE SEQUENCE [LARGE SCALE GENOMIC DNA]</scope>
    <source>
        <strain evidence="7">CBH448</strain>
    </source>
</reference>
<evidence type="ECO:0000256" key="4">
    <source>
        <dbReference type="ARBA" id="ARBA00022833"/>
    </source>
</evidence>
<dbReference type="SUPFAM" id="SSF53187">
    <property type="entry name" value="Zn-dependent exopeptidases"/>
    <property type="match status" value="1"/>
</dbReference>
<keyword evidence="3" id="KW-0378">Hydrolase</keyword>
<evidence type="ECO:0000256" key="3">
    <source>
        <dbReference type="ARBA" id="ARBA00022801"/>
    </source>
</evidence>
<dbReference type="InterPro" id="IPR055438">
    <property type="entry name" value="AstE_AspA_cat"/>
</dbReference>
<keyword evidence="2" id="KW-0479">Metal-binding</keyword>
<dbReference type="CDD" id="cd06251">
    <property type="entry name" value="M14_ASTE_ASPA-like"/>
    <property type="match status" value="1"/>
</dbReference>
<dbReference type="PANTHER" id="PTHR37326">
    <property type="entry name" value="BLL3975 PROTEIN"/>
    <property type="match status" value="1"/>
</dbReference>
<sequence length="364" mass="40144">MPNLRGHAHVGRAKQSDAIEIGGQHIQAGQRASLELEIARLYTHSPLNVSVEVLHGKLNGPVLLVCAAIHGDELNGIEVVRQVMAKIDPKKLHGTLIAIPVVNVFGFIHKSRYLPDRRDLNRSFPGSERGSIAGRMAYQLFEQVIRQCSHVIDLHTAAIHRTNLPQIRANLENQEAAAMATAFGAPVVVDAALREGSLRAEAERIDIPVITYEAGEALRFEPYAINAGVRGVIRVMRYLGMLRQTRRKTPYQPVTARSTKWVRAEADGLLRSHVALGQSVNRDQVIGIISDPAGTTETEIKAQQSGIVIGQHTLPVVNEGDAIFHIAFFSQPDDLIEQHMEDYRDQVKDDLDDEIKWGIGTLSS</sequence>
<organism evidence="6 7">
    <name type="scientific">Salinivibrio costicola subsp. alcaliphilus</name>
    <dbReference type="NCBI Taxonomy" id="272773"/>
    <lineage>
        <taxon>Bacteria</taxon>
        <taxon>Pseudomonadati</taxon>
        <taxon>Pseudomonadota</taxon>
        <taxon>Gammaproteobacteria</taxon>
        <taxon>Vibrionales</taxon>
        <taxon>Vibrionaceae</taxon>
        <taxon>Salinivibrio</taxon>
    </lineage>
</organism>
<accession>A0ABX3KPV0</accession>
<dbReference type="EMBL" id="MUFR01000026">
    <property type="protein sequence ID" value="OOF33586.1"/>
    <property type="molecule type" value="Genomic_DNA"/>
</dbReference>
<evidence type="ECO:0000256" key="2">
    <source>
        <dbReference type="ARBA" id="ARBA00022723"/>
    </source>
</evidence>
<protein>
    <submittedName>
        <fullName evidence="6">Deacylase</fullName>
    </submittedName>
</protein>